<evidence type="ECO:0000256" key="1">
    <source>
        <dbReference type="RuleBase" id="RU368011"/>
    </source>
</evidence>
<dbReference type="Pfam" id="PF08286">
    <property type="entry name" value="Spc24"/>
    <property type="match status" value="1"/>
</dbReference>
<keyword evidence="1" id="KW-0498">Mitosis</keyword>
<comment type="subcellular location">
    <subcellularLocation>
        <location evidence="1">Nucleus</location>
    </subcellularLocation>
    <subcellularLocation>
        <location evidence="1">Chromosome</location>
        <location evidence="1">Centromere</location>
        <location evidence="1">Kinetochore</location>
    </subcellularLocation>
</comment>
<dbReference type="OrthoDB" id="49185at2759"/>
<dbReference type="GO" id="GO:0051301">
    <property type="term" value="P:cell division"/>
    <property type="evidence" value="ECO:0007669"/>
    <property type="project" value="UniProtKB-UniRule"/>
</dbReference>
<dbReference type="EMBL" id="SPLM01000144">
    <property type="protein sequence ID" value="TMW57120.1"/>
    <property type="molecule type" value="Genomic_DNA"/>
</dbReference>
<keyword evidence="1" id="KW-0137">Centromere</keyword>
<keyword evidence="1" id="KW-0132">Cell division</keyword>
<keyword evidence="1" id="KW-0539">Nucleus</keyword>
<evidence type="ECO:0000256" key="2">
    <source>
        <dbReference type="SAM" id="Coils"/>
    </source>
</evidence>
<comment type="subunit">
    <text evidence="1">Component of the NDC80 complex.</text>
</comment>
<keyword evidence="4" id="KW-1185">Reference proteome</keyword>
<keyword evidence="1" id="KW-0131">Cell cycle</keyword>
<protein>
    <recommendedName>
        <fullName evidence="1">Kinetochore protein Spc24</fullName>
    </recommendedName>
</protein>
<comment type="similarity">
    <text evidence="1">Belongs to the SPC24 family.</text>
</comment>
<sequence>MATTEMESKLQEHSLSWREVQEICGEMETLFRKDAQKDAQRLRSLIQKRKEIMTTTQTKRSEANRQLSRTAFALRDLLTNVGEWEEQTNAANARKDKLNAKLLELDALKREMLAQLERLRVDEQSSKENLDQLLEQYELTRQQVVQYELEQRQEVDRAKHFMSLYAAVTGIKWDFRGGDALAGEIHVPHTKQIVPFEVPSSVNAFATTNQLWDKIDEAFADVDTEL</sequence>
<dbReference type="GO" id="GO:0005634">
    <property type="term" value="C:nucleus"/>
    <property type="evidence" value="ECO:0007669"/>
    <property type="project" value="UniProtKB-SubCell"/>
</dbReference>
<evidence type="ECO:0000313" key="3">
    <source>
        <dbReference type="EMBL" id="TMW57120.1"/>
    </source>
</evidence>
<keyword evidence="2" id="KW-0175">Coiled coil</keyword>
<dbReference type="InterPro" id="IPR013252">
    <property type="entry name" value="Ndc80_Spc24"/>
</dbReference>
<comment type="function">
    <text evidence="1">Acts as a component of the essential kinetochore-associated NDC80 complex, which is required for chromosome segregation and spindle checkpoint activity.</text>
</comment>
<comment type="caution">
    <text evidence="3">The sequence shown here is derived from an EMBL/GenBank/DDBJ whole genome shotgun (WGS) entry which is preliminary data.</text>
</comment>
<gene>
    <name evidence="3" type="ORF">Poli38472_003045</name>
</gene>
<dbReference type="AlphaFoldDB" id="A0A8K1FBC8"/>
<accession>A0A8K1FBC8</accession>
<organism evidence="3 4">
    <name type="scientific">Pythium oligandrum</name>
    <name type="common">Mycoparasitic fungus</name>
    <dbReference type="NCBI Taxonomy" id="41045"/>
    <lineage>
        <taxon>Eukaryota</taxon>
        <taxon>Sar</taxon>
        <taxon>Stramenopiles</taxon>
        <taxon>Oomycota</taxon>
        <taxon>Peronosporomycetes</taxon>
        <taxon>Pythiales</taxon>
        <taxon>Pythiaceae</taxon>
        <taxon>Pythium</taxon>
    </lineage>
</organism>
<feature type="coiled-coil region" evidence="2">
    <location>
        <begin position="81"/>
        <end position="150"/>
    </location>
</feature>
<reference evidence="3" key="1">
    <citation type="submission" date="2019-03" db="EMBL/GenBank/DDBJ databases">
        <title>Long read genome sequence of the mycoparasitic Pythium oligandrum ATCC 38472 isolated from sugarbeet rhizosphere.</title>
        <authorList>
            <person name="Gaulin E."/>
        </authorList>
    </citation>
    <scope>NUCLEOTIDE SEQUENCE</scope>
    <source>
        <strain evidence="3">ATCC 38472_TT</strain>
    </source>
</reference>
<evidence type="ECO:0000313" key="4">
    <source>
        <dbReference type="Proteomes" id="UP000794436"/>
    </source>
</evidence>
<name>A0A8K1FBC8_PYTOL</name>
<dbReference type="GO" id="GO:0000776">
    <property type="term" value="C:kinetochore"/>
    <property type="evidence" value="ECO:0007669"/>
    <property type="project" value="UniProtKB-KW"/>
</dbReference>
<dbReference type="Gene3D" id="3.30.160.570">
    <property type="entry name" value="Ncd80 complex, Spc24 subunit"/>
    <property type="match status" value="1"/>
</dbReference>
<proteinExistence type="inferred from homology"/>
<dbReference type="Proteomes" id="UP000794436">
    <property type="component" value="Unassembled WGS sequence"/>
</dbReference>
<keyword evidence="1" id="KW-0995">Kinetochore</keyword>
<keyword evidence="1" id="KW-0158">Chromosome</keyword>